<keyword evidence="3" id="KW-1185">Reference proteome</keyword>
<evidence type="ECO:0000313" key="3">
    <source>
        <dbReference type="Proteomes" id="UP000577362"/>
    </source>
</evidence>
<accession>A0A840C1G5</accession>
<feature type="region of interest" description="Disordered" evidence="1">
    <location>
        <begin position="495"/>
        <end position="540"/>
    </location>
</feature>
<organism evidence="2 3">
    <name type="scientific">Chelatococcus caeni</name>
    <dbReference type="NCBI Taxonomy" id="1348468"/>
    <lineage>
        <taxon>Bacteria</taxon>
        <taxon>Pseudomonadati</taxon>
        <taxon>Pseudomonadota</taxon>
        <taxon>Alphaproteobacteria</taxon>
        <taxon>Hyphomicrobiales</taxon>
        <taxon>Chelatococcaceae</taxon>
        <taxon>Chelatococcus</taxon>
    </lineage>
</organism>
<evidence type="ECO:0000313" key="2">
    <source>
        <dbReference type="EMBL" id="MBB4019364.1"/>
    </source>
</evidence>
<dbReference type="Proteomes" id="UP000577362">
    <property type="component" value="Unassembled WGS sequence"/>
</dbReference>
<dbReference type="RefSeq" id="WP_183318148.1">
    <property type="nucleotide sequence ID" value="NZ_JACIEN010000007.1"/>
</dbReference>
<name>A0A840C1G5_9HYPH</name>
<feature type="compositionally biased region" description="Low complexity" evidence="1">
    <location>
        <begin position="510"/>
        <end position="526"/>
    </location>
</feature>
<gene>
    <name evidence="2" type="ORF">GGR16_004415</name>
</gene>
<protein>
    <submittedName>
        <fullName evidence="2">Uncharacterized protein</fullName>
    </submittedName>
</protein>
<dbReference type="EMBL" id="JACIEN010000007">
    <property type="protein sequence ID" value="MBB4019364.1"/>
    <property type="molecule type" value="Genomic_DNA"/>
</dbReference>
<sequence>MSVPVSYGNGHLERYVQPLPKNSASILFDRNAPPSASAARDAARTLGSPDARLKPRSQVSVENGYEHPKTWGAGELIEDYFAKVWKYSPVMMFLNILEGKGLLDPRSKIGKVNQLFDRDFDDVKRRTVEAMMTLYRDSLQQLPDGDPVKNAFAGKADVGERRLQLAATYRKVVGGPWDGQVSGLEFYVKPRHNPAPWLKLGGEIGAIEEAERKNSYKRYTFSFSTGALRRLSRDGMNGPDATDSIMVGHPARESLTFLSITGDLAQPGKIPEKVFELKDIDSELKNILNDYVETFREPLREASLAEIVVGALGDLVNNLGPFAGAVEALTEGDLKGFAIELGLDLAMMATPGGRQLASLMKRGWKLEDVARAVAKGTKERLPPLIGDVIAPMSAQDVAYRNGGKGFERLTQFGYNRSQDLKAYLSGPAELQVTRAANYADRAEHLVRYLNDRPVNPPLSRDESGDLMPVQLFGHAYNRATPLEPDERMAPLPVTERQERLHTTGSERAGRSSLGQGSSWQLQQPSGRWDKLPSAASRKGD</sequence>
<proteinExistence type="predicted"/>
<comment type="caution">
    <text evidence="2">The sequence shown here is derived from an EMBL/GenBank/DDBJ whole genome shotgun (WGS) entry which is preliminary data.</text>
</comment>
<reference evidence="2 3" key="1">
    <citation type="submission" date="2020-08" db="EMBL/GenBank/DDBJ databases">
        <title>Genomic Encyclopedia of Type Strains, Phase IV (KMG-IV): sequencing the most valuable type-strain genomes for metagenomic binning, comparative biology and taxonomic classification.</title>
        <authorList>
            <person name="Goeker M."/>
        </authorList>
    </citation>
    <scope>NUCLEOTIDE SEQUENCE [LARGE SCALE GENOMIC DNA]</scope>
    <source>
        <strain evidence="2 3">DSM 103737</strain>
    </source>
</reference>
<dbReference type="AlphaFoldDB" id="A0A840C1G5"/>
<evidence type="ECO:0000256" key="1">
    <source>
        <dbReference type="SAM" id="MobiDB-lite"/>
    </source>
</evidence>